<evidence type="ECO:0000256" key="4">
    <source>
        <dbReference type="ARBA" id="ARBA00022884"/>
    </source>
</evidence>
<dbReference type="SUPFAM" id="SSF55174">
    <property type="entry name" value="Alpha-L RNA-binding motif"/>
    <property type="match status" value="1"/>
</dbReference>
<feature type="domain" description="RNA-binding S4" evidence="8">
    <location>
        <begin position="108"/>
        <end position="168"/>
    </location>
</feature>
<dbReference type="InterPro" id="IPR036986">
    <property type="entry name" value="S4_RNA-bd_sf"/>
</dbReference>
<dbReference type="OrthoDB" id="10248812at2759"/>
<dbReference type="SMART" id="SM00363">
    <property type="entry name" value="S4"/>
    <property type="match status" value="1"/>
</dbReference>
<dbReference type="STRING" id="1890364.A0A2P6NHE0"/>
<organism evidence="10 11">
    <name type="scientific">Planoprotostelium fungivorum</name>
    <dbReference type="NCBI Taxonomy" id="1890364"/>
    <lineage>
        <taxon>Eukaryota</taxon>
        <taxon>Amoebozoa</taxon>
        <taxon>Evosea</taxon>
        <taxon>Variosea</taxon>
        <taxon>Cavosteliida</taxon>
        <taxon>Cavosteliaceae</taxon>
        <taxon>Planoprotostelium</taxon>
    </lineage>
</organism>
<dbReference type="GO" id="GO:0032040">
    <property type="term" value="C:small-subunit processome"/>
    <property type="evidence" value="ECO:0007669"/>
    <property type="project" value="TreeGrafter"/>
</dbReference>
<comment type="caution">
    <text evidence="10">The sequence shown here is derived from an EMBL/GenBank/DDBJ whole genome shotgun (WGS) entry which is preliminary data.</text>
</comment>
<keyword evidence="5" id="KW-0539">Nucleus</keyword>
<gene>
    <name evidence="10" type="ORF">PROFUN_09397</name>
</gene>
<name>A0A2P6NHE0_9EUKA</name>
<dbReference type="InterPro" id="IPR022801">
    <property type="entry name" value="Ribosomal_uS4"/>
</dbReference>
<evidence type="ECO:0000256" key="6">
    <source>
        <dbReference type="ARBA" id="ARBA00023274"/>
    </source>
</evidence>
<evidence type="ECO:0000313" key="11">
    <source>
        <dbReference type="Proteomes" id="UP000241769"/>
    </source>
</evidence>
<keyword evidence="3" id="KW-0690">Ribosome biogenesis</keyword>
<evidence type="ECO:0000259" key="9">
    <source>
        <dbReference type="SMART" id="SM01390"/>
    </source>
</evidence>
<dbReference type="CDD" id="cd00165">
    <property type="entry name" value="S4"/>
    <property type="match status" value="1"/>
</dbReference>
<dbReference type="GO" id="GO:0030515">
    <property type="term" value="F:snoRNA binding"/>
    <property type="evidence" value="ECO:0007669"/>
    <property type="project" value="TreeGrafter"/>
</dbReference>
<keyword evidence="4 7" id="KW-0694">RNA-binding</keyword>
<accession>A0A2P6NHE0</accession>
<dbReference type="PANTHER" id="PTHR11831">
    <property type="entry name" value="30S 40S RIBOSOMAL PROTEIN"/>
    <property type="match status" value="1"/>
</dbReference>
<dbReference type="PROSITE" id="PS50889">
    <property type="entry name" value="S4"/>
    <property type="match status" value="1"/>
</dbReference>
<dbReference type="Proteomes" id="UP000241769">
    <property type="component" value="Unassembled WGS sequence"/>
</dbReference>
<evidence type="ECO:0000256" key="2">
    <source>
        <dbReference type="ARBA" id="ARBA00007465"/>
    </source>
</evidence>
<evidence type="ECO:0000259" key="8">
    <source>
        <dbReference type="SMART" id="SM00363"/>
    </source>
</evidence>
<reference evidence="10 11" key="1">
    <citation type="journal article" date="2018" name="Genome Biol. Evol.">
        <title>Multiple Roots of Fruiting Body Formation in Amoebozoa.</title>
        <authorList>
            <person name="Hillmann F."/>
            <person name="Forbes G."/>
            <person name="Novohradska S."/>
            <person name="Ferling I."/>
            <person name="Riege K."/>
            <person name="Groth M."/>
            <person name="Westermann M."/>
            <person name="Marz M."/>
            <person name="Spaller T."/>
            <person name="Winckler T."/>
            <person name="Schaap P."/>
            <person name="Glockner G."/>
        </authorList>
    </citation>
    <scope>NUCLEOTIDE SEQUENCE [LARGE SCALE GENOMIC DNA]</scope>
    <source>
        <strain evidence="10 11">Jena</strain>
    </source>
</reference>
<sequence>MEQQKLKYHETRLLKKTNFLTYDEKEVKDNQAILHYKLRDQKELASYQSLLKSIGNMNTLLTGLDKSDKLRIRLTDSLLDKLYEMGIIDDKSSLSQVKRIPPSKILRRRLSAMLVRMKMAESIDEASRLIRKGNVRVGPQIVTDPAFLVTRIRTTISMIDQRLDDYELMG</sequence>
<dbReference type="InParanoid" id="A0A2P6NHE0"/>
<dbReference type="Gene3D" id="3.10.290.10">
    <property type="entry name" value="RNA-binding S4 domain"/>
    <property type="match status" value="1"/>
</dbReference>
<evidence type="ECO:0000256" key="3">
    <source>
        <dbReference type="ARBA" id="ARBA00022517"/>
    </source>
</evidence>
<keyword evidence="11" id="KW-1185">Reference proteome</keyword>
<keyword evidence="6" id="KW-0687">Ribonucleoprotein</keyword>
<dbReference type="GO" id="GO:0006364">
    <property type="term" value="P:rRNA processing"/>
    <property type="evidence" value="ECO:0007669"/>
    <property type="project" value="TreeGrafter"/>
</dbReference>
<dbReference type="InterPro" id="IPR002942">
    <property type="entry name" value="S4_RNA-bd"/>
</dbReference>
<dbReference type="FunCoup" id="A0A2P6NHE0">
    <property type="interactions" value="225"/>
</dbReference>
<dbReference type="GO" id="GO:0042274">
    <property type="term" value="P:ribosomal small subunit biogenesis"/>
    <property type="evidence" value="ECO:0007669"/>
    <property type="project" value="TreeGrafter"/>
</dbReference>
<evidence type="ECO:0000256" key="1">
    <source>
        <dbReference type="ARBA" id="ARBA00004604"/>
    </source>
</evidence>
<evidence type="ECO:0000256" key="7">
    <source>
        <dbReference type="PROSITE-ProRule" id="PRU00182"/>
    </source>
</evidence>
<feature type="domain" description="Small ribosomal subunit protein uS4 N-terminal" evidence="9">
    <location>
        <begin position="5"/>
        <end position="107"/>
    </location>
</feature>
<dbReference type="AlphaFoldDB" id="A0A2P6NHE0"/>
<dbReference type="InterPro" id="IPR001912">
    <property type="entry name" value="Ribosomal_uS4_N"/>
</dbReference>
<dbReference type="Pfam" id="PF01479">
    <property type="entry name" value="S4"/>
    <property type="match status" value="1"/>
</dbReference>
<protein>
    <submittedName>
        <fullName evidence="10">Uncharacterized protein</fullName>
    </submittedName>
</protein>
<comment type="subcellular location">
    <subcellularLocation>
        <location evidence="1">Nucleus</location>
        <location evidence="1">Nucleolus</location>
    </subcellularLocation>
</comment>
<dbReference type="Pfam" id="PF00163">
    <property type="entry name" value="Ribosomal_S4"/>
    <property type="match status" value="1"/>
</dbReference>
<dbReference type="SMART" id="SM01390">
    <property type="entry name" value="Ribosomal_S4"/>
    <property type="match status" value="1"/>
</dbReference>
<dbReference type="PANTHER" id="PTHR11831:SF1">
    <property type="entry name" value="U3 SMALL NUCLEOLAR RIBONUCLEOPROTEIN PROTEIN IMP3"/>
    <property type="match status" value="1"/>
</dbReference>
<dbReference type="GO" id="GO:0034457">
    <property type="term" value="C:Mpp10 complex"/>
    <property type="evidence" value="ECO:0007669"/>
    <property type="project" value="TreeGrafter"/>
</dbReference>
<proteinExistence type="inferred from homology"/>
<evidence type="ECO:0000256" key="5">
    <source>
        <dbReference type="ARBA" id="ARBA00023242"/>
    </source>
</evidence>
<dbReference type="GO" id="GO:0019843">
    <property type="term" value="F:rRNA binding"/>
    <property type="evidence" value="ECO:0007669"/>
    <property type="project" value="InterPro"/>
</dbReference>
<evidence type="ECO:0000313" key="10">
    <source>
        <dbReference type="EMBL" id="PRP83369.1"/>
    </source>
</evidence>
<comment type="similarity">
    <text evidence="2">Belongs to the universal ribosomal protein uS4 family.</text>
</comment>
<dbReference type="EMBL" id="MDYQ01000083">
    <property type="protein sequence ID" value="PRP83369.1"/>
    <property type="molecule type" value="Genomic_DNA"/>
</dbReference>